<gene>
    <name evidence="2" type="ORF">QO231_01020</name>
</gene>
<dbReference type="EMBL" id="JASMWN010000001">
    <property type="protein sequence ID" value="MDU9002426.1"/>
    <property type="molecule type" value="Genomic_DNA"/>
</dbReference>
<accession>A0ABU3V8B5</accession>
<name>A0ABU3V8B5_9RHOB</name>
<sequence>MTVVLRAATPLDAGATGNILWQSLRRAPNAEVFSAAEAIGYCGVMIERNWVTVAMSGTGVQGFLARDGQEICALYTAATARGQAIGRRLVEKAKCEVSRLHLQTSGANTRARRFYARAGFVPVPPAHRARPDATQPAWTYVWQKEIAA</sequence>
<dbReference type="Pfam" id="PF13508">
    <property type="entry name" value="Acetyltransf_7"/>
    <property type="match status" value="1"/>
</dbReference>
<evidence type="ECO:0000313" key="3">
    <source>
        <dbReference type="Proteomes" id="UP001255416"/>
    </source>
</evidence>
<keyword evidence="3" id="KW-1185">Reference proteome</keyword>
<comment type="caution">
    <text evidence="2">The sequence shown here is derived from an EMBL/GenBank/DDBJ whole genome shotgun (WGS) entry which is preliminary data.</text>
</comment>
<dbReference type="Proteomes" id="UP001255416">
    <property type="component" value="Unassembled WGS sequence"/>
</dbReference>
<evidence type="ECO:0000259" key="1">
    <source>
        <dbReference type="PROSITE" id="PS51186"/>
    </source>
</evidence>
<reference evidence="3" key="1">
    <citation type="submission" date="2023-05" db="EMBL/GenBank/DDBJ databases">
        <title>Sedimentitalea sp. nov. JM2-8.</title>
        <authorList>
            <person name="Huang J."/>
        </authorList>
    </citation>
    <scope>NUCLEOTIDE SEQUENCE [LARGE SCALE GENOMIC DNA]</scope>
    <source>
        <strain evidence="3">KHS03</strain>
    </source>
</reference>
<dbReference type="SUPFAM" id="SSF55729">
    <property type="entry name" value="Acyl-CoA N-acyltransferases (Nat)"/>
    <property type="match status" value="1"/>
</dbReference>
<organism evidence="2 3">
    <name type="scientific">Sedimentitalea todarodis</name>
    <dbReference type="NCBI Taxonomy" id="1631240"/>
    <lineage>
        <taxon>Bacteria</taxon>
        <taxon>Pseudomonadati</taxon>
        <taxon>Pseudomonadota</taxon>
        <taxon>Alphaproteobacteria</taxon>
        <taxon>Rhodobacterales</taxon>
        <taxon>Paracoccaceae</taxon>
        <taxon>Sedimentitalea</taxon>
    </lineage>
</organism>
<proteinExistence type="predicted"/>
<dbReference type="InterPro" id="IPR000182">
    <property type="entry name" value="GNAT_dom"/>
</dbReference>
<dbReference type="InterPro" id="IPR016181">
    <property type="entry name" value="Acyl_CoA_acyltransferase"/>
</dbReference>
<protein>
    <submittedName>
        <fullName evidence="2">GNAT family N-acetyltransferase</fullName>
    </submittedName>
</protein>
<dbReference type="RefSeq" id="WP_316772207.1">
    <property type="nucleotide sequence ID" value="NZ_JASMWN010000001.1"/>
</dbReference>
<evidence type="ECO:0000313" key="2">
    <source>
        <dbReference type="EMBL" id="MDU9002426.1"/>
    </source>
</evidence>
<feature type="domain" description="N-acetyltransferase" evidence="1">
    <location>
        <begin position="3"/>
        <end position="147"/>
    </location>
</feature>
<dbReference type="Gene3D" id="3.40.630.30">
    <property type="match status" value="1"/>
</dbReference>
<dbReference type="PROSITE" id="PS51186">
    <property type="entry name" value="GNAT"/>
    <property type="match status" value="1"/>
</dbReference>